<dbReference type="SUPFAM" id="SSF54506">
    <property type="entry name" value="Diaminopimelate epimerase-like"/>
    <property type="match status" value="2"/>
</dbReference>
<feature type="binding site" evidence="8">
    <location>
        <begin position="98"/>
        <end position="99"/>
    </location>
    <ligand>
        <name>substrate</name>
    </ligand>
</feature>
<feature type="binding site" evidence="8">
    <location>
        <position position="217"/>
    </location>
    <ligand>
        <name>substrate</name>
    </ligand>
</feature>
<reference evidence="10 11" key="1">
    <citation type="submission" date="2017-09" db="EMBL/GenBank/DDBJ databases">
        <title>Bacterial strain isolated from the female urinary microbiota.</title>
        <authorList>
            <person name="Thomas-White K."/>
            <person name="Kumar N."/>
            <person name="Forster S."/>
            <person name="Putonti C."/>
            <person name="Lawley T."/>
            <person name="Wolfe A.J."/>
        </authorList>
    </citation>
    <scope>NUCLEOTIDE SEQUENCE [LARGE SCALE GENOMIC DNA]</scope>
    <source>
        <strain evidence="10 11">UMB0680</strain>
    </source>
</reference>
<evidence type="ECO:0000256" key="8">
    <source>
        <dbReference type="HAMAP-Rule" id="MF_00197"/>
    </source>
</evidence>
<dbReference type="Pfam" id="PF01678">
    <property type="entry name" value="DAP_epimerase"/>
    <property type="match status" value="2"/>
</dbReference>
<keyword evidence="5 8" id="KW-0457">Lysine biosynthesis</keyword>
<accession>A0A2N6PFU5</accession>
<keyword evidence="11" id="KW-1185">Reference proteome</keyword>
<dbReference type="RefSeq" id="WP_102162634.1">
    <property type="nucleotide sequence ID" value="NZ_JALXPM010000033.1"/>
</dbReference>
<comment type="catalytic activity">
    <reaction evidence="7 8">
        <text>(2S,6S)-2,6-diaminopimelate = meso-2,6-diaminopimelate</text>
        <dbReference type="Rhea" id="RHEA:15393"/>
        <dbReference type="ChEBI" id="CHEBI:57609"/>
        <dbReference type="ChEBI" id="CHEBI:57791"/>
        <dbReference type="EC" id="5.1.1.7"/>
    </reaction>
</comment>
<protein>
    <recommendedName>
        <fullName evidence="3 8">Diaminopimelate epimerase</fullName>
        <shortName evidence="8">DAP epimerase</shortName>
        <ecNumber evidence="3 8">5.1.1.7</ecNumber>
    </recommendedName>
    <alternativeName>
        <fullName evidence="8">PLP-independent amino acid racemase</fullName>
    </alternativeName>
</protein>
<dbReference type="InterPro" id="IPR018510">
    <property type="entry name" value="DAP_epimerase_AS"/>
</dbReference>
<feature type="site" description="Could be important to modulate the pK values of the two catalytic cysteine residues" evidence="8">
    <location>
        <position position="186"/>
    </location>
</feature>
<dbReference type="Gene3D" id="3.10.310.10">
    <property type="entry name" value="Diaminopimelate Epimerase, Chain A, domain 1"/>
    <property type="match status" value="2"/>
</dbReference>
<feature type="active site" description="Proton donor" evidence="8">
    <location>
        <position position="97"/>
    </location>
</feature>
<feature type="active site" evidence="9">
    <location>
        <position position="97"/>
    </location>
</feature>
<dbReference type="Proteomes" id="UP000235703">
    <property type="component" value="Unassembled WGS sequence"/>
</dbReference>
<evidence type="ECO:0000256" key="6">
    <source>
        <dbReference type="ARBA" id="ARBA00023235"/>
    </source>
</evidence>
<name>A0A2N6PFU5_9MICO</name>
<dbReference type="GO" id="GO:0005829">
    <property type="term" value="C:cytosol"/>
    <property type="evidence" value="ECO:0007669"/>
    <property type="project" value="TreeGrafter"/>
</dbReference>
<dbReference type="AlphaFoldDB" id="A0A2N6PFU5"/>
<feature type="binding site" evidence="8">
    <location>
        <position position="88"/>
    </location>
    <ligand>
        <name>substrate</name>
    </ligand>
</feature>
<dbReference type="EC" id="5.1.1.7" evidence="3 8"/>
<evidence type="ECO:0000256" key="1">
    <source>
        <dbReference type="ARBA" id="ARBA00005196"/>
    </source>
</evidence>
<dbReference type="HAMAP" id="MF_00197">
    <property type="entry name" value="DAP_epimerase"/>
    <property type="match status" value="1"/>
</dbReference>
<feature type="site" description="Could be important to modulate the pK values of the two catalytic cysteine residues" evidence="8">
    <location>
        <position position="242"/>
    </location>
</feature>
<dbReference type="OrthoDB" id="9805408at2"/>
<dbReference type="PANTHER" id="PTHR31689">
    <property type="entry name" value="DIAMINOPIMELATE EPIMERASE, CHLOROPLASTIC"/>
    <property type="match status" value="1"/>
</dbReference>
<dbReference type="GO" id="GO:0009089">
    <property type="term" value="P:lysine biosynthetic process via diaminopimelate"/>
    <property type="evidence" value="ECO:0007669"/>
    <property type="project" value="UniProtKB-UniRule"/>
</dbReference>
<dbReference type="UniPathway" id="UPA00034">
    <property type="reaction ID" value="UER00025"/>
</dbReference>
<proteinExistence type="inferred from homology"/>
<dbReference type="GO" id="GO:0008837">
    <property type="term" value="F:diaminopimelate epimerase activity"/>
    <property type="evidence" value="ECO:0007669"/>
    <property type="project" value="UniProtKB-UniRule"/>
</dbReference>
<sequence>MTDAHAADHTAAPPALLTGHGTANDFVFLYDPAGEQDLNADQVALLCNRHTGIGADGLIRVIRCTSAGIPEAVTAAEAGAEWFMDYRNADGSIAEMCGNGVRAFAHYLRSYDLAADPQTLPVGTRAGVKTVTIEPDPTGESDVWYRVDMGRWQLPGSGNGGADTLVLTRGIDVARPGLDVDMGNPHTVVALASAEELAAAELTSAPQLNPDPPAGANIEYIVIEPDGDGDPTTGSLRMRVFERGVGETLACGTGACAAALAAHHWAGAQGPIQWLVDQPGGTVRIDVNGHQVSLTGPAELTAAIELSEQLKARMRRLL</sequence>
<feature type="binding site" evidence="8">
    <location>
        <begin position="242"/>
        <end position="243"/>
    </location>
    <ligand>
        <name>substrate</name>
    </ligand>
</feature>
<comment type="pathway">
    <text evidence="1 8">Amino-acid biosynthesis; L-lysine biosynthesis via DAP pathway; DL-2,6-diaminopimelate from LL-2,6-diaminopimelate: step 1/1.</text>
</comment>
<comment type="caution">
    <text evidence="10">The sequence shown here is derived from an EMBL/GenBank/DDBJ whole genome shotgun (WGS) entry which is preliminary data.</text>
</comment>
<dbReference type="PROSITE" id="PS01326">
    <property type="entry name" value="DAP_EPIMERASE"/>
    <property type="match status" value="1"/>
</dbReference>
<dbReference type="PANTHER" id="PTHR31689:SF0">
    <property type="entry name" value="DIAMINOPIMELATE EPIMERASE"/>
    <property type="match status" value="1"/>
</dbReference>
<evidence type="ECO:0000256" key="3">
    <source>
        <dbReference type="ARBA" id="ARBA00013080"/>
    </source>
</evidence>
<dbReference type="InterPro" id="IPR001653">
    <property type="entry name" value="DAP_epimerase_DapF"/>
</dbReference>
<keyword evidence="6 8" id="KW-0413">Isomerase</keyword>
<dbReference type="EMBL" id="PNFZ01000006">
    <property type="protein sequence ID" value="PMB97551.1"/>
    <property type="molecule type" value="Genomic_DNA"/>
</dbReference>
<evidence type="ECO:0000256" key="7">
    <source>
        <dbReference type="ARBA" id="ARBA00051712"/>
    </source>
</evidence>
<comment type="subunit">
    <text evidence="8">Homodimer.</text>
</comment>
<evidence type="ECO:0000256" key="9">
    <source>
        <dbReference type="PROSITE-ProRule" id="PRU10125"/>
    </source>
</evidence>
<evidence type="ECO:0000256" key="5">
    <source>
        <dbReference type="ARBA" id="ARBA00023154"/>
    </source>
</evidence>
<evidence type="ECO:0000313" key="10">
    <source>
        <dbReference type="EMBL" id="PMB97551.1"/>
    </source>
</evidence>
<evidence type="ECO:0000256" key="2">
    <source>
        <dbReference type="ARBA" id="ARBA00010219"/>
    </source>
</evidence>
<keyword evidence="4 8" id="KW-0028">Amino-acid biosynthesis</keyword>
<evidence type="ECO:0000313" key="11">
    <source>
        <dbReference type="Proteomes" id="UP000235703"/>
    </source>
</evidence>
<feature type="binding site" evidence="8">
    <location>
        <position position="24"/>
    </location>
    <ligand>
        <name>substrate</name>
    </ligand>
</feature>
<comment type="caution">
    <text evidence="8">Lacks conserved residue(s) required for the propagation of feature annotation.</text>
</comment>
<feature type="binding site" evidence="8">
    <location>
        <position position="184"/>
    </location>
    <ligand>
        <name>substrate</name>
    </ligand>
</feature>
<keyword evidence="8" id="KW-0963">Cytoplasm</keyword>
<dbReference type="GeneID" id="86843412"/>
<feature type="active site" description="Proton acceptor" evidence="8">
    <location>
        <position position="251"/>
    </location>
</feature>
<comment type="similarity">
    <text evidence="2 8">Belongs to the diaminopimelate epimerase family.</text>
</comment>
<feature type="binding site" evidence="8">
    <location>
        <begin position="252"/>
        <end position="253"/>
    </location>
    <ligand>
        <name>substrate</name>
    </ligand>
</feature>
<evidence type="ECO:0000256" key="4">
    <source>
        <dbReference type="ARBA" id="ARBA00022605"/>
    </source>
</evidence>
<gene>
    <name evidence="8" type="primary">dapF</name>
    <name evidence="10" type="ORF">CJ198_10910</name>
</gene>
<dbReference type="NCBIfam" id="TIGR00652">
    <property type="entry name" value="DapF"/>
    <property type="match status" value="1"/>
</dbReference>
<comment type="function">
    <text evidence="8">Catalyzes the stereoinversion of LL-2,6-diaminopimelate (L,L-DAP) to meso-diaminopimelate (meso-DAP), a precursor of L-lysine and an essential component of the bacterial peptidoglycan.</text>
</comment>
<comment type="subcellular location">
    <subcellularLocation>
        <location evidence="8">Cytoplasm</location>
    </subcellularLocation>
</comment>
<organism evidence="10 11">
    <name type="scientific">Brevibacterium luteolum</name>
    <dbReference type="NCBI Taxonomy" id="199591"/>
    <lineage>
        <taxon>Bacteria</taxon>
        <taxon>Bacillati</taxon>
        <taxon>Actinomycetota</taxon>
        <taxon>Actinomycetes</taxon>
        <taxon>Micrococcales</taxon>
        <taxon>Brevibacteriaceae</taxon>
        <taxon>Brevibacterium</taxon>
    </lineage>
</organism>